<name>A0A644YZK0_9ZZZZ</name>
<proteinExistence type="predicted"/>
<sequence length="56" mass="5577">MGCHISGDLPVLPAERPAQQLHFPAAGVGVGHVGQSDPGDPLGGDLGGQHMPPEGD</sequence>
<gene>
    <name evidence="2" type="ORF">SDC9_80567</name>
</gene>
<protein>
    <submittedName>
        <fullName evidence="2">Uncharacterized protein</fullName>
    </submittedName>
</protein>
<reference evidence="2" key="1">
    <citation type="submission" date="2019-08" db="EMBL/GenBank/DDBJ databases">
        <authorList>
            <person name="Kucharzyk K."/>
            <person name="Murdoch R.W."/>
            <person name="Higgins S."/>
            <person name="Loffler F."/>
        </authorList>
    </citation>
    <scope>NUCLEOTIDE SEQUENCE</scope>
</reference>
<organism evidence="2">
    <name type="scientific">bioreactor metagenome</name>
    <dbReference type="NCBI Taxonomy" id="1076179"/>
    <lineage>
        <taxon>unclassified sequences</taxon>
        <taxon>metagenomes</taxon>
        <taxon>ecological metagenomes</taxon>
    </lineage>
</organism>
<dbReference type="EMBL" id="VSSQ01006828">
    <property type="protein sequence ID" value="MPM33986.1"/>
    <property type="molecule type" value="Genomic_DNA"/>
</dbReference>
<feature type="region of interest" description="Disordered" evidence="1">
    <location>
        <begin position="23"/>
        <end position="56"/>
    </location>
</feature>
<evidence type="ECO:0000256" key="1">
    <source>
        <dbReference type="SAM" id="MobiDB-lite"/>
    </source>
</evidence>
<dbReference type="AlphaFoldDB" id="A0A644YZK0"/>
<accession>A0A644YZK0</accession>
<evidence type="ECO:0000313" key="2">
    <source>
        <dbReference type="EMBL" id="MPM33986.1"/>
    </source>
</evidence>
<comment type="caution">
    <text evidence="2">The sequence shown here is derived from an EMBL/GenBank/DDBJ whole genome shotgun (WGS) entry which is preliminary data.</text>
</comment>